<dbReference type="Pfam" id="PF00480">
    <property type="entry name" value="ROK"/>
    <property type="match status" value="1"/>
</dbReference>
<gene>
    <name evidence="3" type="ORF">OHB35_33695</name>
</gene>
<dbReference type="InterPro" id="IPR036390">
    <property type="entry name" value="WH_DNA-bd_sf"/>
</dbReference>
<comment type="similarity">
    <text evidence="1">Belongs to the ROK (NagC/XylR) family.</text>
</comment>
<evidence type="ECO:0000313" key="3">
    <source>
        <dbReference type="EMBL" id="WSD17785.1"/>
    </source>
</evidence>
<evidence type="ECO:0000256" key="2">
    <source>
        <dbReference type="SAM" id="MobiDB-lite"/>
    </source>
</evidence>
<evidence type="ECO:0000313" key="4">
    <source>
        <dbReference type="Proteomes" id="UP001340816"/>
    </source>
</evidence>
<evidence type="ECO:0000256" key="1">
    <source>
        <dbReference type="ARBA" id="ARBA00006479"/>
    </source>
</evidence>
<organism evidence="3 4">
    <name type="scientific">Streptomyces phaeochromogenes</name>
    <dbReference type="NCBI Taxonomy" id="1923"/>
    <lineage>
        <taxon>Bacteria</taxon>
        <taxon>Bacillati</taxon>
        <taxon>Actinomycetota</taxon>
        <taxon>Actinomycetes</taxon>
        <taxon>Kitasatosporales</taxon>
        <taxon>Streptomycetaceae</taxon>
        <taxon>Streptomyces</taxon>
        <taxon>Streptomyces phaeochromogenes group</taxon>
    </lineage>
</organism>
<dbReference type="SUPFAM" id="SSF53067">
    <property type="entry name" value="Actin-like ATPase domain"/>
    <property type="match status" value="1"/>
</dbReference>
<dbReference type="RefSeq" id="WP_326760744.1">
    <property type="nucleotide sequence ID" value="NZ_CP109135.1"/>
</dbReference>
<name>A0ABZ1HKL1_STRPH</name>
<dbReference type="InterPro" id="IPR036388">
    <property type="entry name" value="WH-like_DNA-bd_sf"/>
</dbReference>
<dbReference type="PANTHER" id="PTHR18964:SF149">
    <property type="entry name" value="BIFUNCTIONAL UDP-N-ACETYLGLUCOSAMINE 2-EPIMERASE_N-ACETYLMANNOSAMINE KINASE"/>
    <property type="match status" value="1"/>
</dbReference>
<sequence length="431" mass="44979">MPLPMPSPSLAPSPVLTPPPSLTRRAVDSDRRRTSASAILRSVLAHGPVARSTIARLTGLSPASVTDHCNRLTALGLIQEAATLRRSNGVGRPHVPVDLDDSRFVVGGVHVAVPYTTVALLDLRGRVVAERRLNHGEMERERVKAGDVLSNAAAGLRALLADAPGRVPLGVGVATGGWVDRDSGTIVEHPLLGWRDVRAREVIHALTGLPVHVDGHARALVNGERLFGRTAGAGGSVLHLFVGNVVDAAFATHDEVHHGPRSQSGAIAHLPLAGGTERCDCGRTGCLQAELSERTLCRRAREAGIIRTSDPMHILAAAAGGDPVAVRLLLHRARMVGRAAGLLLDVLNPDTVVVTEMGAVHREDCLAALREEVGPDRAAAVVPTSFPDSVLAVAGGSVALDVLYRDPLSAPSNTPSSTPSIRSSTASPGTI</sequence>
<keyword evidence="4" id="KW-1185">Reference proteome</keyword>
<feature type="region of interest" description="Disordered" evidence="2">
    <location>
        <begin position="1"/>
        <end position="32"/>
    </location>
</feature>
<feature type="region of interest" description="Disordered" evidence="2">
    <location>
        <begin position="409"/>
        <end position="431"/>
    </location>
</feature>
<accession>A0ABZ1HKL1</accession>
<dbReference type="Gene3D" id="3.30.420.40">
    <property type="match status" value="2"/>
</dbReference>
<dbReference type="PANTHER" id="PTHR18964">
    <property type="entry name" value="ROK (REPRESSOR, ORF, KINASE) FAMILY"/>
    <property type="match status" value="1"/>
</dbReference>
<dbReference type="Proteomes" id="UP001340816">
    <property type="component" value="Chromosome"/>
</dbReference>
<dbReference type="EMBL" id="CP109135">
    <property type="protein sequence ID" value="WSD17785.1"/>
    <property type="molecule type" value="Genomic_DNA"/>
</dbReference>
<protein>
    <submittedName>
        <fullName evidence="3">ROK family transcriptional regulator</fullName>
    </submittedName>
</protein>
<dbReference type="Gene3D" id="1.10.10.10">
    <property type="entry name" value="Winged helix-like DNA-binding domain superfamily/Winged helix DNA-binding domain"/>
    <property type="match status" value="1"/>
</dbReference>
<reference evidence="3 4" key="1">
    <citation type="submission" date="2022-10" db="EMBL/GenBank/DDBJ databases">
        <title>The complete genomes of actinobacterial strains from the NBC collection.</title>
        <authorList>
            <person name="Joergensen T.S."/>
            <person name="Alvarez Arevalo M."/>
            <person name="Sterndorff E.B."/>
            <person name="Faurdal D."/>
            <person name="Vuksanovic O."/>
            <person name="Mourched A.-S."/>
            <person name="Charusanti P."/>
            <person name="Shaw S."/>
            <person name="Blin K."/>
            <person name="Weber T."/>
        </authorList>
    </citation>
    <scope>NUCLEOTIDE SEQUENCE [LARGE SCALE GENOMIC DNA]</scope>
    <source>
        <strain evidence="3 4">NBC 01752</strain>
    </source>
</reference>
<feature type="compositionally biased region" description="Pro residues" evidence="2">
    <location>
        <begin position="1"/>
        <end position="21"/>
    </location>
</feature>
<dbReference type="SUPFAM" id="SSF46785">
    <property type="entry name" value="Winged helix' DNA-binding domain"/>
    <property type="match status" value="1"/>
</dbReference>
<proteinExistence type="inferred from homology"/>
<dbReference type="InterPro" id="IPR000600">
    <property type="entry name" value="ROK"/>
</dbReference>
<dbReference type="InterPro" id="IPR043129">
    <property type="entry name" value="ATPase_NBD"/>
</dbReference>